<feature type="transmembrane region" description="Helical" evidence="2">
    <location>
        <begin position="18"/>
        <end position="37"/>
    </location>
</feature>
<organism evidence="3 4">
    <name type="scientific">Monilinia fructicola</name>
    <name type="common">Brown rot fungus</name>
    <name type="synonym">Ciboria fructicola</name>
    <dbReference type="NCBI Taxonomy" id="38448"/>
    <lineage>
        <taxon>Eukaryota</taxon>
        <taxon>Fungi</taxon>
        <taxon>Dikarya</taxon>
        <taxon>Ascomycota</taxon>
        <taxon>Pezizomycotina</taxon>
        <taxon>Leotiomycetes</taxon>
        <taxon>Helotiales</taxon>
        <taxon>Sclerotiniaceae</taxon>
        <taxon>Monilinia</taxon>
    </lineage>
</organism>
<dbReference type="AlphaFoldDB" id="A0A5M9K6H9"/>
<dbReference type="Proteomes" id="UP000322873">
    <property type="component" value="Unassembled WGS sequence"/>
</dbReference>
<proteinExistence type="predicted"/>
<keyword evidence="2" id="KW-1133">Transmembrane helix</keyword>
<keyword evidence="2" id="KW-0472">Membrane</keyword>
<keyword evidence="2" id="KW-0812">Transmembrane</keyword>
<evidence type="ECO:0000256" key="2">
    <source>
        <dbReference type="SAM" id="Phobius"/>
    </source>
</evidence>
<evidence type="ECO:0000313" key="4">
    <source>
        <dbReference type="Proteomes" id="UP000322873"/>
    </source>
</evidence>
<evidence type="ECO:0000256" key="1">
    <source>
        <dbReference type="SAM" id="MobiDB-lite"/>
    </source>
</evidence>
<sequence>MGGRVVDNLLKSFEDPVLSKWIVVALTLSVMLNGYLFNAAKWSIGKEPLQMRSHHAVDPKELDQAERFNNSASTPVLRLPNIDPNASDNIPPTPIRTPATTDDEDEGLVMAKPQNTTHPNCAEVNKSLKKCSKRNVHRS</sequence>
<accession>A0A5M9K6H9</accession>
<comment type="caution">
    <text evidence="3">The sequence shown here is derived from an EMBL/GenBank/DDBJ whole genome shotgun (WGS) entry which is preliminary data.</text>
</comment>
<protein>
    <submittedName>
        <fullName evidence="3">Uncharacterized protein</fullName>
    </submittedName>
</protein>
<dbReference type="EMBL" id="VICG01000002">
    <property type="protein sequence ID" value="KAA8575816.1"/>
    <property type="molecule type" value="Genomic_DNA"/>
</dbReference>
<dbReference type="VEuPathDB" id="FungiDB:MFRU_059g00500"/>
<keyword evidence="4" id="KW-1185">Reference proteome</keyword>
<name>A0A5M9K6H9_MONFR</name>
<evidence type="ECO:0000313" key="3">
    <source>
        <dbReference type="EMBL" id="KAA8575816.1"/>
    </source>
</evidence>
<reference evidence="3 4" key="1">
    <citation type="submission" date="2019-06" db="EMBL/GenBank/DDBJ databases">
        <title>Genome Sequence of the Brown Rot Fungal Pathogen Monilinia fructicola.</title>
        <authorList>
            <person name="De Miccolis Angelini R.M."/>
            <person name="Landi L."/>
            <person name="Abate D."/>
            <person name="Pollastro S."/>
            <person name="Romanazzi G."/>
            <person name="Faretra F."/>
        </authorList>
    </citation>
    <scope>NUCLEOTIDE SEQUENCE [LARGE SCALE GENOMIC DNA]</scope>
    <source>
        <strain evidence="3 4">Mfrc123</strain>
    </source>
</reference>
<gene>
    <name evidence="3" type="ORF">EYC84_004907</name>
</gene>
<feature type="compositionally biased region" description="Basic residues" evidence="1">
    <location>
        <begin position="127"/>
        <end position="139"/>
    </location>
</feature>
<feature type="region of interest" description="Disordered" evidence="1">
    <location>
        <begin position="71"/>
        <end position="139"/>
    </location>
</feature>